<dbReference type="KEGG" id="pavi:110756437"/>
<keyword evidence="2" id="KW-1185">Reference proteome</keyword>
<evidence type="ECO:0000256" key="1">
    <source>
        <dbReference type="PROSITE-ProRule" id="PRU00023"/>
    </source>
</evidence>
<dbReference type="Pfam" id="PF12796">
    <property type="entry name" value="Ank_2"/>
    <property type="match status" value="2"/>
</dbReference>
<gene>
    <name evidence="3" type="primary">LOC110756437</name>
</gene>
<reference evidence="3" key="1">
    <citation type="submission" date="2025-08" db="UniProtKB">
        <authorList>
            <consortium name="RefSeq"/>
        </authorList>
    </citation>
    <scope>IDENTIFICATION</scope>
</reference>
<evidence type="ECO:0000313" key="2">
    <source>
        <dbReference type="Proteomes" id="UP000515124"/>
    </source>
</evidence>
<dbReference type="InterPro" id="IPR036770">
    <property type="entry name" value="Ankyrin_rpt-contain_sf"/>
</dbReference>
<evidence type="ECO:0000313" key="3">
    <source>
        <dbReference type="RefSeq" id="XP_021813560.1"/>
    </source>
</evidence>
<dbReference type="AlphaFoldDB" id="A0A6P5S9C2"/>
<dbReference type="SMART" id="SM00248">
    <property type="entry name" value="ANK"/>
    <property type="match status" value="4"/>
</dbReference>
<proteinExistence type="predicted"/>
<dbReference type="PROSITE" id="PS50297">
    <property type="entry name" value="ANK_REP_REGION"/>
    <property type="match status" value="1"/>
</dbReference>
<keyword evidence="1" id="KW-0040">ANK repeat</keyword>
<dbReference type="PROSITE" id="PS50088">
    <property type="entry name" value="ANK_REPEAT"/>
    <property type="match status" value="1"/>
</dbReference>
<dbReference type="Proteomes" id="UP000515124">
    <property type="component" value="Unplaced"/>
</dbReference>
<accession>A0A6P5S9C2</accession>
<dbReference type="Gene3D" id="1.25.40.20">
    <property type="entry name" value="Ankyrin repeat-containing domain"/>
    <property type="match status" value="1"/>
</dbReference>
<dbReference type="InterPro" id="IPR002110">
    <property type="entry name" value="Ankyrin_rpt"/>
</dbReference>
<protein>
    <submittedName>
        <fullName evidence="3">Ankyrin-3-like</fullName>
    </submittedName>
</protein>
<dbReference type="RefSeq" id="XP_021813560.1">
    <property type="nucleotide sequence ID" value="XM_021957868.1"/>
</dbReference>
<dbReference type="PANTHER" id="PTHR24121">
    <property type="entry name" value="NO MECHANORECEPTOR POTENTIAL C, ISOFORM D-RELATED"/>
    <property type="match status" value="1"/>
</dbReference>
<dbReference type="SUPFAM" id="SSF48403">
    <property type="entry name" value="Ankyrin repeat"/>
    <property type="match status" value="1"/>
</dbReference>
<feature type="repeat" description="ANK" evidence="1">
    <location>
        <begin position="69"/>
        <end position="90"/>
    </location>
</feature>
<dbReference type="PANTHER" id="PTHR24121:SF30">
    <property type="entry name" value="ANKYRIN REPEAT-CONTAINING PROTEIN ITN1-LIKE"/>
    <property type="match status" value="1"/>
</dbReference>
<dbReference type="GeneID" id="110756437"/>
<sequence>MDFMDHSVHEAAASGDVDFLRANIADDDILLQKTPNGSNILHIAAEFKQKNLFENIPNQSPLFWDTNKKGNTPLHVTARVGCDDIVKLLLTQPVSRLASGGVDQESGLTGKEAHKELVRRTNCEMDTALLVAVRYGHGGIVNLLMEFDHELCCLTNSANESPLFLAVRQGFLSIARSILQEYQICPSFQGTQDVTALHAAITRTGKEAAGNKLPGIN</sequence>
<name>A0A6P5S9C2_PRUAV</name>
<organism evidence="2 3">
    <name type="scientific">Prunus avium</name>
    <name type="common">Cherry</name>
    <name type="synonym">Cerasus avium</name>
    <dbReference type="NCBI Taxonomy" id="42229"/>
    <lineage>
        <taxon>Eukaryota</taxon>
        <taxon>Viridiplantae</taxon>
        <taxon>Streptophyta</taxon>
        <taxon>Embryophyta</taxon>
        <taxon>Tracheophyta</taxon>
        <taxon>Spermatophyta</taxon>
        <taxon>Magnoliopsida</taxon>
        <taxon>eudicotyledons</taxon>
        <taxon>Gunneridae</taxon>
        <taxon>Pentapetalae</taxon>
        <taxon>rosids</taxon>
        <taxon>fabids</taxon>
        <taxon>Rosales</taxon>
        <taxon>Rosaceae</taxon>
        <taxon>Amygdaloideae</taxon>
        <taxon>Amygdaleae</taxon>
        <taxon>Prunus</taxon>
    </lineage>
</organism>